<protein>
    <submittedName>
        <fullName evidence="7">NADH:flavin oxidoreductase/NADH oxidase</fullName>
    </submittedName>
</protein>
<dbReference type="InterPro" id="IPR001155">
    <property type="entry name" value="OxRdtase_FMN_N"/>
</dbReference>
<accession>A0ABV9QHK3</accession>
<evidence type="ECO:0000256" key="4">
    <source>
        <dbReference type="ARBA" id="ARBA00022857"/>
    </source>
</evidence>
<evidence type="ECO:0000256" key="1">
    <source>
        <dbReference type="ARBA" id="ARBA00001917"/>
    </source>
</evidence>
<evidence type="ECO:0000256" key="2">
    <source>
        <dbReference type="ARBA" id="ARBA00022630"/>
    </source>
</evidence>
<dbReference type="PANTHER" id="PTHR43303">
    <property type="entry name" value="NADPH DEHYDROGENASE C23G7.10C-RELATED"/>
    <property type="match status" value="1"/>
</dbReference>
<keyword evidence="5" id="KW-0560">Oxidoreductase</keyword>
<dbReference type="SUPFAM" id="SSF51395">
    <property type="entry name" value="FMN-linked oxidoreductases"/>
    <property type="match status" value="1"/>
</dbReference>
<dbReference type="Gene3D" id="3.20.20.70">
    <property type="entry name" value="Aldolase class I"/>
    <property type="match status" value="1"/>
</dbReference>
<evidence type="ECO:0000259" key="6">
    <source>
        <dbReference type="Pfam" id="PF00724"/>
    </source>
</evidence>
<keyword evidence="8" id="KW-1185">Reference proteome</keyword>
<dbReference type="InterPro" id="IPR013785">
    <property type="entry name" value="Aldolase_TIM"/>
</dbReference>
<dbReference type="CDD" id="cd02932">
    <property type="entry name" value="OYE_YqiM_FMN"/>
    <property type="match status" value="1"/>
</dbReference>
<dbReference type="InterPro" id="IPR044152">
    <property type="entry name" value="YqjM-like"/>
</dbReference>
<name>A0ABV9QHK3_9FIRM</name>
<organism evidence="7 8">
    <name type="scientific">Filifactor villosus</name>
    <dbReference type="NCBI Taxonomy" id="29374"/>
    <lineage>
        <taxon>Bacteria</taxon>
        <taxon>Bacillati</taxon>
        <taxon>Bacillota</taxon>
        <taxon>Clostridia</taxon>
        <taxon>Peptostreptococcales</taxon>
        <taxon>Filifactoraceae</taxon>
        <taxon>Filifactor</taxon>
    </lineage>
</organism>
<keyword evidence="2" id="KW-0285">Flavoprotein</keyword>
<evidence type="ECO:0000313" key="7">
    <source>
        <dbReference type="EMBL" id="MFC4803713.1"/>
    </source>
</evidence>
<feature type="domain" description="NADH:flavin oxidoreductase/NADH oxidase N-terminal" evidence="6">
    <location>
        <begin position="7"/>
        <end position="323"/>
    </location>
</feature>
<comment type="caution">
    <text evidence="7">The sequence shown here is derived from an EMBL/GenBank/DDBJ whole genome shotgun (WGS) entry which is preliminary data.</text>
</comment>
<dbReference type="Pfam" id="PF00724">
    <property type="entry name" value="Oxidored_FMN"/>
    <property type="match status" value="1"/>
</dbReference>
<proteinExistence type="predicted"/>
<evidence type="ECO:0000313" key="8">
    <source>
        <dbReference type="Proteomes" id="UP001595916"/>
    </source>
</evidence>
<dbReference type="EMBL" id="JBHSHL010000003">
    <property type="protein sequence ID" value="MFC4803713.1"/>
    <property type="molecule type" value="Genomic_DNA"/>
</dbReference>
<reference evidence="8" key="1">
    <citation type="journal article" date="2019" name="Int. J. Syst. Evol. Microbiol.">
        <title>The Global Catalogue of Microorganisms (GCM) 10K type strain sequencing project: providing services to taxonomists for standard genome sequencing and annotation.</title>
        <authorList>
            <consortium name="The Broad Institute Genomics Platform"/>
            <consortium name="The Broad Institute Genome Sequencing Center for Infectious Disease"/>
            <person name="Wu L."/>
            <person name="Ma J."/>
        </authorList>
    </citation>
    <scope>NUCLEOTIDE SEQUENCE [LARGE SCALE GENOMIC DNA]</scope>
    <source>
        <strain evidence="8">CCUG 46385</strain>
    </source>
</reference>
<evidence type="ECO:0000256" key="5">
    <source>
        <dbReference type="ARBA" id="ARBA00023002"/>
    </source>
</evidence>
<dbReference type="Proteomes" id="UP001595916">
    <property type="component" value="Unassembled WGS sequence"/>
</dbReference>
<gene>
    <name evidence="7" type="ORF">ACFO4R_01330</name>
</gene>
<keyword evidence="4" id="KW-0521">NADP</keyword>
<dbReference type="RefSeq" id="WP_379787164.1">
    <property type="nucleotide sequence ID" value="NZ_JBHSHL010000003.1"/>
</dbReference>
<sequence>MNDMKHLFTPIKIKGLELKNRIVMPPMCQYSAEDGKAGEWHRLHYGIRAVGGVGLILIEMTNVEPNGRITDGCLGLWSDEQIEPLKEVVDLCHRQGAKVGIQIAHAGRKAEDAPEVVSASDVAFSKDYKNPRALSTEEVREMVESYRRAVARAVKAGVDTVEIHGAHGYLIHQFHSPLTNLREDEYGRDKARFGAEIIRAAREEIPSSMPLIFRISAIEYVEGGYNLDYSLEISKKYKEAGVDVFDITSGGEGEFVGSSGRPGTHAGYQVPFARAYKETLGIPVIAVGKLEDVSMANSVIGNEDADLVAIGRGLLRNPNWALEAGLAIQKQVDIPYQLKRGFPKQVF</sequence>
<comment type="cofactor">
    <cofactor evidence="1">
        <name>FMN</name>
        <dbReference type="ChEBI" id="CHEBI:58210"/>
    </cofactor>
</comment>
<dbReference type="PANTHER" id="PTHR43303:SF4">
    <property type="entry name" value="NADPH DEHYDROGENASE C23G7.10C-RELATED"/>
    <property type="match status" value="1"/>
</dbReference>
<evidence type="ECO:0000256" key="3">
    <source>
        <dbReference type="ARBA" id="ARBA00022643"/>
    </source>
</evidence>
<keyword evidence="3" id="KW-0288">FMN</keyword>